<organism evidence="2 3">
    <name type="scientific">Sinorhizobium saheli</name>
    <dbReference type="NCBI Taxonomy" id="36856"/>
    <lineage>
        <taxon>Bacteria</taxon>
        <taxon>Pseudomonadati</taxon>
        <taxon>Pseudomonadota</taxon>
        <taxon>Alphaproteobacteria</taxon>
        <taxon>Hyphomicrobiales</taxon>
        <taxon>Rhizobiaceae</taxon>
        <taxon>Sinorhizobium/Ensifer group</taxon>
        <taxon>Sinorhizobium</taxon>
    </lineage>
</organism>
<dbReference type="PANTHER" id="PTHR24567">
    <property type="entry name" value="CRP FAMILY TRANSCRIPTIONAL REGULATORY PROTEIN"/>
    <property type="match status" value="1"/>
</dbReference>
<evidence type="ECO:0000259" key="1">
    <source>
        <dbReference type="PROSITE" id="PS50042"/>
    </source>
</evidence>
<feature type="domain" description="Cyclic nucleotide-binding" evidence="1">
    <location>
        <begin position="15"/>
        <end position="118"/>
    </location>
</feature>
<dbReference type="Proteomes" id="UP000078507">
    <property type="component" value="Unassembled WGS sequence"/>
</dbReference>
<accession>A0A178YRY8</accession>
<dbReference type="CDD" id="cd00038">
    <property type="entry name" value="CAP_ED"/>
    <property type="match status" value="1"/>
</dbReference>
<dbReference type="EMBL" id="LNQB01000047">
    <property type="protein sequence ID" value="OAP50041.1"/>
    <property type="molecule type" value="Genomic_DNA"/>
</dbReference>
<gene>
    <name evidence="2" type="ORF">ATB98_09660</name>
</gene>
<dbReference type="PANTHER" id="PTHR24567:SF68">
    <property type="entry name" value="DNA-BINDING TRANSCRIPTIONAL DUAL REGULATOR CRP"/>
    <property type="match status" value="1"/>
</dbReference>
<dbReference type="SUPFAM" id="SSF51206">
    <property type="entry name" value="cAMP-binding domain-like"/>
    <property type="match status" value="1"/>
</dbReference>
<dbReference type="InterPro" id="IPR018490">
    <property type="entry name" value="cNMP-bd_dom_sf"/>
</dbReference>
<dbReference type="GO" id="GO:0005829">
    <property type="term" value="C:cytosol"/>
    <property type="evidence" value="ECO:0007669"/>
    <property type="project" value="TreeGrafter"/>
</dbReference>
<comment type="caution">
    <text evidence="2">The sequence shown here is derived from an EMBL/GenBank/DDBJ whole genome shotgun (WGS) entry which is preliminary data.</text>
</comment>
<dbReference type="InterPro" id="IPR050397">
    <property type="entry name" value="Env_Response_Regulators"/>
</dbReference>
<keyword evidence="3" id="KW-1185">Reference proteome</keyword>
<name>A0A178YRY8_SINSA</name>
<dbReference type="STRING" id="36856.ATB98_09660"/>
<reference evidence="2 3" key="1">
    <citation type="submission" date="2015-11" db="EMBL/GenBank/DDBJ databases">
        <title>Ensifer anhuiense sp. nov., an effective nitrogen fixation bacterium with Glycine soja.</title>
        <authorList>
            <person name="Yan H."/>
            <person name="Chen W."/>
        </authorList>
    </citation>
    <scope>NUCLEOTIDE SEQUENCE [LARGE SCALE GENOMIC DNA]</scope>
    <source>
        <strain evidence="2 3">LMG 7837</strain>
    </source>
</reference>
<dbReference type="RefSeq" id="WP_066868576.1">
    <property type="nucleotide sequence ID" value="NZ_LNQB01000047.1"/>
</dbReference>
<dbReference type="Gene3D" id="2.60.120.10">
    <property type="entry name" value="Jelly Rolls"/>
    <property type="match status" value="1"/>
</dbReference>
<dbReference type="GO" id="GO:0016301">
    <property type="term" value="F:kinase activity"/>
    <property type="evidence" value="ECO:0007669"/>
    <property type="project" value="UniProtKB-KW"/>
</dbReference>
<dbReference type="OrthoDB" id="9807547at2"/>
<evidence type="ECO:0000313" key="3">
    <source>
        <dbReference type="Proteomes" id="UP000078507"/>
    </source>
</evidence>
<keyword evidence="2" id="KW-0808">Transferase</keyword>
<dbReference type="Pfam" id="PF00027">
    <property type="entry name" value="cNMP_binding"/>
    <property type="match status" value="1"/>
</dbReference>
<keyword evidence="2" id="KW-0418">Kinase</keyword>
<dbReference type="GO" id="GO:0003700">
    <property type="term" value="F:DNA-binding transcription factor activity"/>
    <property type="evidence" value="ECO:0007669"/>
    <property type="project" value="TreeGrafter"/>
</dbReference>
<dbReference type="InterPro" id="IPR014710">
    <property type="entry name" value="RmlC-like_jellyroll"/>
</dbReference>
<dbReference type="AlphaFoldDB" id="A0A178YRY8"/>
<dbReference type="PROSITE" id="PS50042">
    <property type="entry name" value="CNMP_BINDING_3"/>
    <property type="match status" value="1"/>
</dbReference>
<protein>
    <submittedName>
        <fullName evidence="2">Protein kinase</fullName>
    </submittedName>
</protein>
<proteinExistence type="predicted"/>
<dbReference type="SMART" id="SM00100">
    <property type="entry name" value="cNMP"/>
    <property type="match status" value="1"/>
</dbReference>
<dbReference type="InterPro" id="IPR000595">
    <property type="entry name" value="cNMP-bd_dom"/>
</dbReference>
<sequence>MALNDDIALLANVSLFADIGEDKLRLIAFGAERRRVPKGHELFREGAPADCAYAVAVGSFALSKADGDGRAEHVETVGRGTLLSELALISMVERKFTATAEEDSEVIRINRPLFRRMLEEYPEVTAMVEARIRANLEAMIRRVEALAGRFA</sequence>
<evidence type="ECO:0000313" key="2">
    <source>
        <dbReference type="EMBL" id="OAP50041.1"/>
    </source>
</evidence>